<keyword evidence="3" id="KW-1185">Reference proteome</keyword>
<reference evidence="2" key="3">
    <citation type="submission" date="2015-06" db="UniProtKB">
        <authorList>
            <consortium name="EnsemblProtists"/>
        </authorList>
    </citation>
    <scope>IDENTIFICATION</scope>
</reference>
<dbReference type="Proteomes" id="UP000011087">
    <property type="component" value="Unassembled WGS sequence"/>
</dbReference>
<evidence type="ECO:0000313" key="2">
    <source>
        <dbReference type="EnsemblProtists" id="EKX55431"/>
    </source>
</evidence>
<gene>
    <name evidence="1" type="ORF">GUITHDRAFT_99210</name>
</gene>
<dbReference type="PaxDb" id="55529-EKX55431"/>
<reference evidence="1 3" key="1">
    <citation type="journal article" date="2012" name="Nature">
        <title>Algal genomes reveal evolutionary mosaicism and the fate of nucleomorphs.</title>
        <authorList>
            <consortium name="DOE Joint Genome Institute"/>
            <person name="Curtis B.A."/>
            <person name="Tanifuji G."/>
            <person name="Burki F."/>
            <person name="Gruber A."/>
            <person name="Irimia M."/>
            <person name="Maruyama S."/>
            <person name="Arias M.C."/>
            <person name="Ball S.G."/>
            <person name="Gile G.H."/>
            <person name="Hirakawa Y."/>
            <person name="Hopkins J.F."/>
            <person name="Kuo A."/>
            <person name="Rensing S.A."/>
            <person name="Schmutz J."/>
            <person name="Symeonidi A."/>
            <person name="Elias M."/>
            <person name="Eveleigh R.J."/>
            <person name="Herman E.K."/>
            <person name="Klute M.J."/>
            <person name="Nakayama T."/>
            <person name="Obornik M."/>
            <person name="Reyes-Prieto A."/>
            <person name="Armbrust E.V."/>
            <person name="Aves S.J."/>
            <person name="Beiko R.G."/>
            <person name="Coutinho P."/>
            <person name="Dacks J.B."/>
            <person name="Durnford D.G."/>
            <person name="Fast N.M."/>
            <person name="Green B.R."/>
            <person name="Grisdale C.J."/>
            <person name="Hempel F."/>
            <person name="Henrissat B."/>
            <person name="Hoppner M.P."/>
            <person name="Ishida K."/>
            <person name="Kim E."/>
            <person name="Koreny L."/>
            <person name="Kroth P.G."/>
            <person name="Liu Y."/>
            <person name="Malik S.B."/>
            <person name="Maier U.G."/>
            <person name="McRose D."/>
            <person name="Mock T."/>
            <person name="Neilson J.A."/>
            <person name="Onodera N.T."/>
            <person name="Poole A.M."/>
            <person name="Pritham E.J."/>
            <person name="Richards T.A."/>
            <person name="Rocap G."/>
            <person name="Roy S.W."/>
            <person name="Sarai C."/>
            <person name="Schaack S."/>
            <person name="Shirato S."/>
            <person name="Slamovits C.H."/>
            <person name="Spencer D.F."/>
            <person name="Suzuki S."/>
            <person name="Worden A.Z."/>
            <person name="Zauner S."/>
            <person name="Barry K."/>
            <person name="Bell C."/>
            <person name="Bharti A.K."/>
            <person name="Crow J.A."/>
            <person name="Grimwood J."/>
            <person name="Kramer R."/>
            <person name="Lindquist E."/>
            <person name="Lucas S."/>
            <person name="Salamov A."/>
            <person name="McFadden G.I."/>
            <person name="Lane C.E."/>
            <person name="Keeling P.J."/>
            <person name="Gray M.W."/>
            <person name="Grigoriev I.V."/>
            <person name="Archibald J.M."/>
        </authorList>
    </citation>
    <scope>NUCLEOTIDE SEQUENCE</scope>
    <source>
        <strain evidence="1 3">CCMP2712</strain>
    </source>
</reference>
<sequence>MSAPRPLDFSIAAGHVGAPRKYERLKESSEEGGSQRTVPLEVGKDECRVTIAGAGISFVVCIHASMYQLHELVSQQKDCSQSHHKVCANGAILSEATWRDGGAEVGEDARSRSLESYGLTGGSRVLVFCTKVSVQEEMKKMAEESSKFNGVRSFAQEEEIMRRRANAPAMFAKRASGSLADFRYGFGRCVPLQVDPNTGWR</sequence>
<evidence type="ECO:0000313" key="3">
    <source>
        <dbReference type="Proteomes" id="UP000011087"/>
    </source>
</evidence>
<organism evidence="1">
    <name type="scientific">Guillardia theta (strain CCMP2712)</name>
    <name type="common">Cryptophyte</name>
    <dbReference type="NCBI Taxonomy" id="905079"/>
    <lineage>
        <taxon>Eukaryota</taxon>
        <taxon>Cryptophyceae</taxon>
        <taxon>Pyrenomonadales</taxon>
        <taxon>Geminigeraceae</taxon>
        <taxon>Guillardia</taxon>
    </lineage>
</organism>
<dbReference type="GeneID" id="17312048"/>
<dbReference type="EnsemblProtists" id="EKX55431">
    <property type="protein sequence ID" value="EKX55431"/>
    <property type="gene ID" value="GUITHDRAFT_99210"/>
</dbReference>
<dbReference type="HOGENOM" id="CLU_1362647_0_0_1"/>
<dbReference type="KEGG" id="gtt:GUITHDRAFT_99210"/>
<dbReference type="RefSeq" id="XP_005842411.1">
    <property type="nucleotide sequence ID" value="XM_005842354.1"/>
</dbReference>
<name>L1K3P6_GUITC</name>
<dbReference type="EMBL" id="JH992965">
    <property type="protein sequence ID" value="EKX55431.1"/>
    <property type="molecule type" value="Genomic_DNA"/>
</dbReference>
<reference evidence="3" key="2">
    <citation type="submission" date="2012-11" db="EMBL/GenBank/DDBJ databases">
        <authorList>
            <person name="Kuo A."/>
            <person name="Curtis B.A."/>
            <person name="Tanifuji G."/>
            <person name="Burki F."/>
            <person name="Gruber A."/>
            <person name="Irimia M."/>
            <person name="Maruyama S."/>
            <person name="Arias M.C."/>
            <person name="Ball S.G."/>
            <person name="Gile G.H."/>
            <person name="Hirakawa Y."/>
            <person name="Hopkins J.F."/>
            <person name="Rensing S.A."/>
            <person name="Schmutz J."/>
            <person name="Symeonidi A."/>
            <person name="Elias M."/>
            <person name="Eveleigh R.J."/>
            <person name="Herman E.K."/>
            <person name="Klute M.J."/>
            <person name="Nakayama T."/>
            <person name="Obornik M."/>
            <person name="Reyes-Prieto A."/>
            <person name="Armbrust E.V."/>
            <person name="Aves S.J."/>
            <person name="Beiko R.G."/>
            <person name="Coutinho P."/>
            <person name="Dacks J.B."/>
            <person name="Durnford D.G."/>
            <person name="Fast N.M."/>
            <person name="Green B.R."/>
            <person name="Grisdale C."/>
            <person name="Hempe F."/>
            <person name="Henrissat B."/>
            <person name="Hoppner M.P."/>
            <person name="Ishida K.-I."/>
            <person name="Kim E."/>
            <person name="Koreny L."/>
            <person name="Kroth P.G."/>
            <person name="Liu Y."/>
            <person name="Malik S.-B."/>
            <person name="Maier U.G."/>
            <person name="McRose D."/>
            <person name="Mock T."/>
            <person name="Neilson J.A."/>
            <person name="Onodera N.T."/>
            <person name="Poole A.M."/>
            <person name="Pritham E.J."/>
            <person name="Richards T.A."/>
            <person name="Rocap G."/>
            <person name="Roy S.W."/>
            <person name="Sarai C."/>
            <person name="Schaack S."/>
            <person name="Shirato S."/>
            <person name="Slamovits C.H."/>
            <person name="Spencer D.F."/>
            <person name="Suzuki S."/>
            <person name="Worden A.Z."/>
            <person name="Zauner S."/>
            <person name="Barry K."/>
            <person name="Bell C."/>
            <person name="Bharti A.K."/>
            <person name="Crow J.A."/>
            <person name="Grimwood J."/>
            <person name="Kramer R."/>
            <person name="Lindquist E."/>
            <person name="Lucas S."/>
            <person name="Salamov A."/>
            <person name="McFadden G.I."/>
            <person name="Lane C.E."/>
            <person name="Keeling P.J."/>
            <person name="Gray M.W."/>
            <person name="Grigoriev I.V."/>
            <person name="Archibald J.M."/>
        </authorList>
    </citation>
    <scope>NUCLEOTIDE SEQUENCE</scope>
    <source>
        <strain evidence="3">CCMP2712</strain>
    </source>
</reference>
<dbReference type="AlphaFoldDB" id="L1K3P6"/>
<protein>
    <submittedName>
        <fullName evidence="1 2">Uncharacterized protein</fullName>
    </submittedName>
</protein>
<accession>L1K3P6</accession>
<proteinExistence type="predicted"/>
<evidence type="ECO:0000313" key="1">
    <source>
        <dbReference type="EMBL" id="EKX55431.1"/>
    </source>
</evidence>